<dbReference type="InterPro" id="IPR051614">
    <property type="entry name" value="UPF0045_domain"/>
</dbReference>
<comment type="similarity">
    <text evidence="1">Belongs to the UPF0045 family.</text>
</comment>
<dbReference type="Proteomes" id="UP000074294">
    <property type="component" value="Unassembled WGS sequence"/>
</dbReference>
<gene>
    <name evidence="3" type="ORF">APZ16_00570</name>
</gene>
<accession>A0A147JT31</accession>
<comment type="caution">
    <text evidence="3">The sequence shown here is derived from an EMBL/GenBank/DDBJ whole genome shotgun (WGS) entry which is preliminary data.</text>
</comment>
<evidence type="ECO:0000313" key="4">
    <source>
        <dbReference type="Proteomes" id="UP000074294"/>
    </source>
</evidence>
<dbReference type="InterPro" id="IPR029756">
    <property type="entry name" value="MTH1187/YkoF-like"/>
</dbReference>
<dbReference type="AlphaFoldDB" id="A0A147JT31"/>
<dbReference type="NCBIfam" id="TIGR00106">
    <property type="entry name" value="MTH1187 family thiamine-binding protein"/>
    <property type="match status" value="1"/>
</dbReference>
<dbReference type="SUPFAM" id="SSF89957">
    <property type="entry name" value="MTH1187/YkoF-like"/>
    <property type="match status" value="1"/>
</dbReference>
<protein>
    <recommendedName>
        <fullName evidence="2">Thiamine-binding protein domain-containing protein</fullName>
    </recommendedName>
</protein>
<feature type="domain" description="Thiamine-binding protein" evidence="2">
    <location>
        <begin position="4"/>
        <end position="95"/>
    </location>
</feature>
<name>A0A147JT31_HADYE</name>
<evidence type="ECO:0000259" key="2">
    <source>
        <dbReference type="Pfam" id="PF01910"/>
    </source>
</evidence>
<organism evidence="3 4">
    <name type="scientific">Hadarchaeum yellowstonense</name>
    <dbReference type="NCBI Taxonomy" id="1776334"/>
    <lineage>
        <taxon>Archaea</taxon>
        <taxon>Methanobacteriati</taxon>
        <taxon>Candidatus Hadarchaeota</taxon>
        <taxon>Candidatus Hadarchaeia</taxon>
        <taxon>Candidatus Hadarchaeales</taxon>
        <taxon>Candidatus Hadarchaeaceae</taxon>
        <taxon>Candidatus Hadarchaeum</taxon>
    </lineage>
</organism>
<dbReference type="Gene3D" id="3.30.70.930">
    <property type="match status" value="1"/>
</dbReference>
<dbReference type="EMBL" id="LQMQ01000058">
    <property type="protein sequence ID" value="KUO39624.1"/>
    <property type="molecule type" value="Genomic_DNA"/>
</dbReference>
<sequence>MALMEISVVPVGTGTTSISDYVAAAVKVLEEEKVKYQVTAMGTIVEGETGELLRLAQRMHEAVFKMGVARVVTRINLDERRDKEITIETKVRSVRKKMK</sequence>
<evidence type="ECO:0000256" key="1">
    <source>
        <dbReference type="ARBA" id="ARBA00010272"/>
    </source>
</evidence>
<dbReference type="PANTHER" id="PTHR33777:SF1">
    <property type="entry name" value="UPF0045 PROTEIN ECM15"/>
    <property type="match status" value="1"/>
</dbReference>
<proteinExistence type="inferred from homology"/>
<dbReference type="Pfam" id="PF01910">
    <property type="entry name" value="Thiamine_BP"/>
    <property type="match status" value="1"/>
</dbReference>
<reference evidence="3 4" key="1">
    <citation type="journal article" date="2016" name="Nat. Microbiol.">
        <title>Genomic inference of the metabolism of cosmopolitan subsurface Archaea, Hadesarchaea.</title>
        <authorList>
            <person name="Baker B.J."/>
            <person name="Saw J.H."/>
            <person name="Lind A.E."/>
            <person name="Lazar C.S."/>
            <person name="Hinrichs K.-U."/>
            <person name="Teske A.P."/>
            <person name="Ettema T.J."/>
        </authorList>
    </citation>
    <scope>NUCLEOTIDE SEQUENCE [LARGE SCALE GENOMIC DNA]</scope>
</reference>
<evidence type="ECO:0000313" key="3">
    <source>
        <dbReference type="EMBL" id="KUO39624.1"/>
    </source>
</evidence>
<dbReference type="PANTHER" id="PTHR33777">
    <property type="entry name" value="UPF0045 PROTEIN ECM15"/>
    <property type="match status" value="1"/>
</dbReference>
<dbReference type="InterPro" id="IPR002767">
    <property type="entry name" value="Thiamine_BP"/>
</dbReference>
<dbReference type="GO" id="GO:0005829">
    <property type="term" value="C:cytosol"/>
    <property type="evidence" value="ECO:0007669"/>
    <property type="project" value="TreeGrafter"/>
</dbReference>